<dbReference type="EMBL" id="BMCP01000001">
    <property type="protein sequence ID" value="GGE31316.1"/>
    <property type="molecule type" value="Genomic_DNA"/>
</dbReference>
<evidence type="ECO:0000313" key="3">
    <source>
        <dbReference type="Proteomes" id="UP000602745"/>
    </source>
</evidence>
<accession>A0A8J2VNS6</accession>
<organism evidence="2 3">
    <name type="scientific">Agaricicola taiwanensis</name>
    <dbReference type="NCBI Taxonomy" id="591372"/>
    <lineage>
        <taxon>Bacteria</taxon>
        <taxon>Pseudomonadati</taxon>
        <taxon>Pseudomonadota</taxon>
        <taxon>Alphaproteobacteria</taxon>
        <taxon>Rhodobacterales</taxon>
        <taxon>Paracoccaceae</taxon>
        <taxon>Agaricicola</taxon>
    </lineage>
</organism>
<evidence type="ECO:0000313" key="2">
    <source>
        <dbReference type="EMBL" id="GGE31316.1"/>
    </source>
</evidence>
<sequence length="200" mass="22498">MTIELDEAEIARLFPEINEIKDPSLRRGVIDIWIEVAREAPWDRLEDIPKNLDYERYRPLLGHIRGVTRMAMALAEIAEREHGTPYNRDHLIAACLLHDVSKIVEVEPDPTGKPTDGPALPARKSPIGEKIQHAVYATHKIFEKKLPLDVAHLVLTHTHASNHRSKSVEAAYLFYADFADSDAGIVPVGGKSFAQRWELG</sequence>
<dbReference type="Pfam" id="PF01966">
    <property type="entry name" value="HD"/>
    <property type="match status" value="1"/>
</dbReference>
<feature type="domain" description="HD/PDEase" evidence="1">
    <location>
        <begin position="56"/>
        <end position="191"/>
    </location>
</feature>
<proteinExistence type="predicted"/>
<dbReference type="RefSeq" id="WP_188408177.1">
    <property type="nucleotide sequence ID" value="NZ_BMCP01000001.1"/>
</dbReference>
<reference evidence="2" key="2">
    <citation type="submission" date="2020-09" db="EMBL/GenBank/DDBJ databases">
        <authorList>
            <person name="Sun Q."/>
            <person name="Sedlacek I."/>
        </authorList>
    </citation>
    <scope>NUCLEOTIDE SEQUENCE</scope>
    <source>
        <strain evidence="2">CCM 7684</strain>
    </source>
</reference>
<dbReference type="InterPro" id="IPR006674">
    <property type="entry name" value="HD_domain"/>
</dbReference>
<dbReference type="SUPFAM" id="SSF109604">
    <property type="entry name" value="HD-domain/PDEase-like"/>
    <property type="match status" value="1"/>
</dbReference>
<dbReference type="SMART" id="SM00471">
    <property type="entry name" value="HDc"/>
    <property type="match status" value="1"/>
</dbReference>
<evidence type="ECO:0000259" key="1">
    <source>
        <dbReference type="SMART" id="SM00471"/>
    </source>
</evidence>
<keyword evidence="3" id="KW-1185">Reference proteome</keyword>
<dbReference type="InterPro" id="IPR003607">
    <property type="entry name" value="HD/PDEase_dom"/>
</dbReference>
<dbReference type="Gene3D" id="1.10.3210.10">
    <property type="entry name" value="Hypothetical protein af1432"/>
    <property type="match status" value="1"/>
</dbReference>
<dbReference type="CDD" id="cd00077">
    <property type="entry name" value="HDc"/>
    <property type="match status" value="1"/>
</dbReference>
<dbReference type="Proteomes" id="UP000602745">
    <property type="component" value="Unassembled WGS sequence"/>
</dbReference>
<comment type="caution">
    <text evidence="2">The sequence shown here is derived from an EMBL/GenBank/DDBJ whole genome shotgun (WGS) entry which is preliminary data.</text>
</comment>
<dbReference type="AlphaFoldDB" id="A0A8J2VNS6"/>
<name>A0A8J2VNS6_9RHOB</name>
<reference evidence="2" key="1">
    <citation type="journal article" date="2014" name="Int. J. Syst. Evol. Microbiol.">
        <title>Complete genome sequence of Corynebacterium casei LMG S-19264T (=DSM 44701T), isolated from a smear-ripened cheese.</title>
        <authorList>
            <consortium name="US DOE Joint Genome Institute (JGI-PGF)"/>
            <person name="Walter F."/>
            <person name="Albersmeier A."/>
            <person name="Kalinowski J."/>
            <person name="Ruckert C."/>
        </authorList>
    </citation>
    <scope>NUCLEOTIDE SEQUENCE</scope>
    <source>
        <strain evidence="2">CCM 7684</strain>
    </source>
</reference>
<gene>
    <name evidence="2" type="ORF">GCM10007276_05630</name>
</gene>
<protein>
    <submittedName>
        <fullName evidence="2">Phosphohydrolase</fullName>
    </submittedName>
</protein>